<dbReference type="RefSeq" id="WP_047975405.1">
    <property type="nucleotide sequence ID" value="NZ_CAUZLJ010000010.1"/>
</dbReference>
<dbReference type="EMBL" id="CAUZLY010000005">
    <property type="protein sequence ID" value="CAK1238850.1"/>
    <property type="molecule type" value="Genomic_DNA"/>
</dbReference>
<keyword evidence="2 6" id="KW-0554">One-carbon metabolism</keyword>
<dbReference type="HAMAP" id="MF_01543">
    <property type="entry name" value="FTHFS"/>
    <property type="match status" value="1"/>
</dbReference>
<dbReference type="InterPro" id="IPR000559">
    <property type="entry name" value="Formate_THF_ligase"/>
</dbReference>
<reference evidence="7 8" key="1">
    <citation type="submission" date="2023-10" db="EMBL/GenBank/DDBJ databases">
        <authorList>
            <person name="Botero Cardona J."/>
        </authorList>
    </citation>
    <scope>NUCLEOTIDE SEQUENCE [LARGE SCALE GENOMIC DNA]</scope>
    <source>
        <strain evidence="7 8">R-82641</strain>
    </source>
</reference>
<evidence type="ECO:0000256" key="1">
    <source>
        <dbReference type="ARBA" id="ARBA00004777"/>
    </source>
</evidence>
<dbReference type="EC" id="6.3.4.3" evidence="6"/>
<keyword evidence="5 6" id="KW-0067">ATP-binding</keyword>
<keyword evidence="4 6" id="KW-0547">Nucleotide-binding</keyword>
<evidence type="ECO:0000256" key="5">
    <source>
        <dbReference type="ARBA" id="ARBA00022840"/>
    </source>
</evidence>
<dbReference type="PROSITE" id="PS00722">
    <property type="entry name" value="FTHFS_2"/>
    <property type="match status" value="1"/>
</dbReference>
<comment type="pathway">
    <text evidence="1 6">One-carbon metabolism; tetrahydrofolate interconversion.</text>
</comment>
<dbReference type="InterPro" id="IPR020628">
    <property type="entry name" value="Formate_THF_ligase_CS"/>
</dbReference>
<keyword evidence="8" id="KW-1185">Reference proteome</keyword>
<evidence type="ECO:0000256" key="3">
    <source>
        <dbReference type="ARBA" id="ARBA00022598"/>
    </source>
</evidence>
<keyword evidence="3 6" id="KW-0436">Ligase</keyword>
<dbReference type="InterPro" id="IPR027417">
    <property type="entry name" value="P-loop_NTPase"/>
</dbReference>
<dbReference type="Gene3D" id="3.10.410.10">
    <property type="entry name" value="Formyltetrahydrofolate synthetase, domain 3"/>
    <property type="match status" value="1"/>
</dbReference>
<dbReference type="CDD" id="cd00477">
    <property type="entry name" value="FTHFS"/>
    <property type="match status" value="1"/>
</dbReference>
<dbReference type="Gene3D" id="3.30.1510.10">
    <property type="entry name" value="Domain 2, N(10)-formyltetrahydrofolate synthetase"/>
    <property type="match status" value="1"/>
</dbReference>
<dbReference type="Pfam" id="PF01268">
    <property type="entry name" value="FTHFS"/>
    <property type="match status" value="1"/>
</dbReference>
<comment type="caution">
    <text evidence="7">The sequence shown here is derived from an EMBL/GenBank/DDBJ whole genome shotgun (WGS) entry which is preliminary data.</text>
</comment>
<dbReference type="PROSITE" id="PS00721">
    <property type="entry name" value="FTHFS_1"/>
    <property type="match status" value="1"/>
</dbReference>
<dbReference type="Proteomes" id="UP001314200">
    <property type="component" value="Unassembled WGS sequence"/>
</dbReference>
<comment type="catalytic activity">
    <reaction evidence="6">
        <text>(6S)-5,6,7,8-tetrahydrofolate + formate + ATP = (6R)-10-formyltetrahydrofolate + ADP + phosphate</text>
        <dbReference type="Rhea" id="RHEA:20221"/>
        <dbReference type="ChEBI" id="CHEBI:15740"/>
        <dbReference type="ChEBI" id="CHEBI:30616"/>
        <dbReference type="ChEBI" id="CHEBI:43474"/>
        <dbReference type="ChEBI" id="CHEBI:57453"/>
        <dbReference type="ChEBI" id="CHEBI:195366"/>
        <dbReference type="ChEBI" id="CHEBI:456216"/>
        <dbReference type="EC" id="6.3.4.3"/>
    </reaction>
</comment>
<dbReference type="Gene3D" id="3.40.50.300">
    <property type="entry name" value="P-loop containing nucleotide triphosphate hydrolases"/>
    <property type="match status" value="1"/>
</dbReference>
<organism evidence="7 8">
    <name type="scientific">Fructobacillus cardui</name>
    <dbReference type="NCBI Taxonomy" id="2893170"/>
    <lineage>
        <taxon>Bacteria</taxon>
        <taxon>Bacillati</taxon>
        <taxon>Bacillota</taxon>
        <taxon>Bacilli</taxon>
        <taxon>Lactobacillales</taxon>
        <taxon>Lactobacillaceae</taxon>
        <taxon>Fructobacillus</taxon>
    </lineage>
</organism>
<feature type="binding site" evidence="6">
    <location>
        <begin position="64"/>
        <end position="71"/>
    </location>
    <ligand>
        <name>ATP</name>
        <dbReference type="ChEBI" id="CHEBI:30616"/>
    </ligand>
</feature>
<name>A0ABN9YQL4_9LACO</name>
<evidence type="ECO:0000313" key="7">
    <source>
        <dbReference type="EMBL" id="CAK1238850.1"/>
    </source>
</evidence>
<dbReference type="SUPFAM" id="SSF52540">
    <property type="entry name" value="P-loop containing nucleoside triphosphate hydrolases"/>
    <property type="match status" value="1"/>
</dbReference>
<evidence type="ECO:0000256" key="2">
    <source>
        <dbReference type="ARBA" id="ARBA00022563"/>
    </source>
</evidence>
<evidence type="ECO:0000313" key="8">
    <source>
        <dbReference type="Proteomes" id="UP001314200"/>
    </source>
</evidence>
<evidence type="ECO:0000256" key="6">
    <source>
        <dbReference type="HAMAP-Rule" id="MF_01543"/>
    </source>
</evidence>
<gene>
    <name evidence="6" type="primary">fhs</name>
    <name evidence="7" type="ORF">R82641_BJNNKPBH_00659</name>
</gene>
<protein>
    <recommendedName>
        <fullName evidence="6">Formate--tetrahydrofolate ligase</fullName>
        <ecNumber evidence="6">6.3.4.3</ecNumber>
    </recommendedName>
    <alternativeName>
        <fullName evidence="6">Formyltetrahydrofolate synthetase</fullName>
        <shortName evidence="6">FHS</shortName>
        <shortName evidence="6">FTHFS</shortName>
    </alternativeName>
</protein>
<proteinExistence type="inferred from homology"/>
<accession>A0ABN9YQL4</accession>
<sequence length="555" mass="58852">MKTDIEIAQEAVVQPISEIAEKAGLQAHEIEPYGYDKAKINLDKSVDRKSELGKLILVTSINPTPAGEGKSTVTVGLADALSLAGKKTMIALREPSLGPVMGLKGGATGGGYSQVIPMADINLHFTGDFHALTSAHNTLAAALDNSIYQGNPLKIDSRRVLWKRVLDINDRALRHTTIGLGGPTSGVPREDGFDITVASELMAVLTLSTDLQDLKKRIEKIVVAYNYDKKPVTVADLGVAGALTVLLKDAIKPNLVQTLAHTPAIIHGGPFANIAQGTNSVLATKTALQLADYVVTEAGFGADLGGEKFMDIKVPKLGKAPDAVVVVATVRALKHHGGAALADLNQEDLTALKAGLENLGQNIKAMQRYGRPVLVAVNRFTADTDAEISMIEDFVATLGAQVFLADVWAQGGAGAKNLAQAVVETIDQADADFTPLYQEDAPALEKLQAIVEKIYGGAAVELSAKAEKQLKDFAQYGWDKLPIVMAKTQYSLSDDPKKLGAPKDFTVHIREFVPKLGAGFLVALTGSILTMPGLPKHPAALDIDIDENGQIIGLF</sequence>
<comment type="similarity">
    <text evidence="6">Belongs to the formate--tetrahydrofolate ligase family.</text>
</comment>
<evidence type="ECO:0000256" key="4">
    <source>
        <dbReference type="ARBA" id="ARBA00022741"/>
    </source>
</evidence>
<dbReference type="GO" id="GO:0004329">
    <property type="term" value="F:formate-tetrahydrofolate ligase activity"/>
    <property type="evidence" value="ECO:0007669"/>
    <property type="project" value="UniProtKB-EC"/>
</dbReference>
<dbReference type="NCBIfam" id="NF010030">
    <property type="entry name" value="PRK13505.1"/>
    <property type="match status" value="1"/>
</dbReference>